<name>A0AAV7SHS6_PLEWA</name>
<organism evidence="2 3">
    <name type="scientific">Pleurodeles waltl</name>
    <name type="common">Iberian ribbed newt</name>
    <dbReference type="NCBI Taxonomy" id="8319"/>
    <lineage>
        <taxon>Eukaryota</taxon>
        <taxon>Metazoa</taxon>
        <taxon>Chordata</taxon>
        <taxon>Craniata</taxon>
        <taxon>Vertebrata</taxon>
        <taxon>Euteleostomi</taxon>
        <taxon>Amphibia</taxon>
        <taxon>Batrachia</taxon>
        <taxon>Caudata</taxon>
        <taxon>Salamandroidea</taxon>
        <taxon>Salamandridae</taxon>
        <taxon>Pleurodelinae</taxon>
        <taxon>Pleurodeles</taxon>
    </lineage>
</organism>
<dbReference type="AlphaFoldDB" id="A0AAV7SHS6"/>
<evidence type="ECO:0000313" key="2">
    <source>
        <dbReference type="EMBL" id="KAJ1163643.1"/>
    </source>
</evidence>
<accession>A0AAV7SHS6</accession>
<evidence type="ECO:0000256" key="1">
    <source>
        <dbReference type="SAM" id="MobiDB-lite"/>
    </source>
</evidence>
<protein>
    <submittedName>
        <fullName evidence="2">Uncharacterized protein</fullName>
    </submittedName>
</protein>
<keyword evidence="3" id="KW-1185">Reference proteome</keyword>
<sequence length="185" mass="19846">MESLLLGPDKVAAALVVEFSSVLPSFLLFKKHTLATNNGCLVKALRALKLSPGAQRGYWRTGAPPQAEHSLLTLVASVGGGRFSPQTGERNAAASRPSVCRKSCGFDYFLAQRARKECGQPGRIATSRKSQPGARPKSVTHQPPSACSRTHPEFLESSEDGGVRGRISAAYPPMKKWALCREGGR</sequence>
<reference evidence="2" key="1">
    <citation type="journal article" date="2022" name="bioRxiv">
        <title>Sequencing and chromosome-scale assembly of the giantPleurodeles waltlgenome.</title>
        <authorList>
            <person name="Brown T."/>
            <person name="Elewa A."/>
            <person name="Iarovenko S."/>
            <person name="Subramanian E."/>
            <person name="Araus A.J."/>
            <person name="Petzold A."/>
            <person name="Susuki M."/>
            <person name="Suzuki K.-i.T."/>
            <person name="Hayashi T."/>
            <person name="Toyoda A."/>
            <person name="Oliveira C."/>
            <person name="Osipova E."/>
            <person name="Leigh N.D."/>
            <person name="Simon A."/>
            <person name="Yun M.H."/>
        </authorList>
    </citation>
    <scope>NUCLEOTIDE SEQUENCE</scope>
    <source>
        <strain evidence="2">20211129_DDA</strain>
        <tissue evidence="2">Liver</tissue>
    </source>
</reference>
<dbReference type="Proteomes" id="UP001066276">
    <property type="component" value="Chromosome 4_2"/>
</dbReference>
<feature type="compositionally biased region" description="Polar residues" evidence="1">
    <location>
        <begin position="139"/>
        <end position="148"/>
    </location>
</feature>
<gene>
    <name evidence="2" type="ORF">NDU88_004098</name>
</gene>
<evidence type="ECO:0000313" key="3">
    <source>
        <dbReference type="Proteomes" id="UP001066276"/>
    </source>
</evidence>
<feature type="region of interest" description="Disordered" evidence="1">
    <location>
        <begin position="119"/>
        <end position="167"/>
    </location>
</feature>
<proteinExistence type="predicted"/>
<comment type="caution">
    <text evidence="2">The sequence shown here is derived from an EMBL/GenBank/DDBJ whole genome shotgun (WGS) entry which is preliminary data.</text>
</comment>
<dbReference type="EMBL" id="JANPWB010000008">
    <property type="protein sequence ID" value="KAJ1163643.1"/>
    <property type="molecule type" value="Genomic_DNA"/>
</dbReference>